<dbReference type="Proteomes" id="UP001143330">
    <property type="component" value="Unassembled WGS sequence"/>
</dbReference>
<accession>A0A9W6JUM8</accession>
<evidence type="ECO:0000256" key="1">
    <source>
        <dbReference type="SAM" id="MobiDB-lite"/>
    </source>
</evidence>
<dbReference type="AlphaFoldDB" id="A0A9W6JUM8"/>
<dbReference type="Pfam" id="PF08811">
    <property type="entry name" value="DUF1800"/>
    <property type="match status" value="1"/>
</dbReference>
<reference evidence="2" key="2">
    <citation type="submission" date="2023-01" db="EMBL/GenBank/DDBJ databases">
        <authorList>
            <person name="Sun Q."/>
            <person name="Evtushenko L."/>
        </authorList>
    </citation>
    <scope>NUCLEOTIDE SEQUENCE</scope>
    <source>
        <strain evidence="2">VKM B-2789</strain>
    </source>
</reference>
<evidence type="ECO:0000313" key="2">
    <source>
        <dbReference type="EMBL" id="GLK84195.1"/>
    </source>
</evidence>
<feature type="compositionally biased region" description="Low complexity" evidence="1">
    <location>
        <begin position="104"/>
        <end position="114"/>
    </location>
</feature>
<sequence>MSDDLAALTALRRFGLGPRPGDLAHIRSDPRGALVEDLARPATARLDIPELPTSQQALARNAAYQRAVTRARQQRQTGPEAAGPMAVALPADARPGQGMERSTGSAMDAAAPSMAGGGAGRSSDTPVYEQEVAARLVRMHDAPVGFTERLVLFWANHFAIALKDAPMRITAGAFEREAIRPHVLGRFADMLKAVEQHPAMLFYLDNNQSIGPTSNTALKNKRGLNENLAREMLELHTLGVNGGYTQADVTSLARILTGWTVASADEDAFHGGSFTFAPIRHEPGDQTLLGRVYPEGGVEQGEAALLALAAHPATARHIAGKFATYFVADDPPPALVARLAASFRTSGGDLKQLARALVESPEAWDATAGKLRSPQEFLFAALRLTGKPDQVKMALGQLIAMGQPMWNPGSPKGFTDRSDEWLSPTGIKTRLDVADQIGRAAGATDPLALAEAAFGATISDETLRAVRRAESRPQAIALLLMSPEFQRR</sequence>
<dbReference type="RefSeq" id="WP_213358496.1">
    <property type="nucleotide sequence ID" value="NZ_BSFM01000012.1"/>
</dbReference>
<gene>
    <name evidence="2" type="ORF">GCM10017653_22650</name>
</gene>
<dbReference type="EMBL" id="BSFM01000012">
    <property type="protein sequence ID" value="GLK84195.1"/>
    <property type="molecule type" value="Genomic_DNA"/>
</dbReference>
<feature type="region of interest" description="Disordered" evidence="1">
    <location>
        <begin position="93"/>
        <end position="124"/>
    </location>
</feature>
<name>A0A9W6JUM8_9HYPH</name>
<evidence type="ECO:0008006" key="4">
    <source>
        <dbReference type="Google" id="ProtNLM"/>
    </source>
</evidence>
<protein>
    <recommendedName>
        <fullName evidence="4">DUF1800 domain-containing protein</fullName>
    </recommendedName>
</protein>
<evidence type="ECO:0000313" key="3">
    <source>
        <dbReference type="Proteomes" id="UP001143330"/>
    </source>
</evidence>
<proteinExistence type="predicted"/>
<keyword evidence="3" id="KW-1185">Reference proteome</keyword>
<reference evidence="2" key="1">
    <citation type="journal article" date="2014" name="Int. J. Syst. Evol. Microbiol.">
        <title>Complete genome sequence of Corynebacterium casei LMG S-19264T (=DSM 44701T), isolated from a smear-ripened cheese.</title>
        <authorList>
            <consortium name="US DOE Joint Genome Institute (JGI-PGF)"/>
            <person name="Walter F."/>
            <person name="Albersmeier A."/>
            <person name="Kalinowski J."/>
            <person name="Ruckert C."/>
        </authorList>
    </citation>
    <scope>NUCLEOTIDE SEQUENCE</scope>
    <source>
        <strain evidence="2">VKM B-2789</strain>
    </source>
</reference>
<dbReference type="InterPro" id="IPR014917">
    <property type="entry name" value="DUF1800"/>
</dbReference>
<organism evidence="2 3">
    <name type="scientific">Ancylobacter defluvii</name>
    <dbReference type="NCBI Taxonomy" id="1282440"/>
    <lineage>
        <taxon>Bacteria</taxon>
        <taxon>Pseudomonadati</taxon>
        <taxon>Pseudomonadota</taxon>
        <taxon>Alphaproteobacteria</taxon>
        <taxon>Hyphomicrobiales</taxon>
        <taxon>Xanthobacteraceae</taxon>
        <taxon>Ancylobacter</taxon>
    </lineage>
</organism>
<comment type="caution">
    <text evidence="2">The sequence shown here is derived from an EMBL/GenBank/DDBJ whole genome shotgun (WGS) entry which is preliminary data.</text>
</comment>